<dbReference type="GO" id="GO:0008999">
    <property type="term" value="F:protein-N-terminal-alanine acetyltransferase activity"/>
    <property type="evidence" value="ECO:0007669"/>
    <property type="project" value="TreeGrafter"/>
</dbReference>
<dbReference type="OrthoDB" id="9795188at2"/>
<dbReference type="SUPFAM" id="SSF55729">
    <property type="entry name" value="Acyl-CoA N-acyltransferases (Nat)"/>
    <property type="match status" value="1"/>
</dbReference>
<keyword evidence="2" id="KW-0808">Transferase</keyword>
<dbReference type="CDD" id="cd04301">
    <property type="entry name" value="NAT_SF"/>
    <property type="match status" value="1"/>
</dbReference>
<evidence type="ECO:0000313" key="2">
    <source>
        <dbReference type="EMBL" id="SFO93419.1"/>
    </source>
</evidence>
<reference evidence="3" key="1">
    <citation type="submission" date="2016-10" db="EMBL/GenBank/DDBJ databases">
        <authorList>
            <person name="Varghese N."/>
            <person name="Submissions S."/>
        </authorList>
    </citation>
    <scope>NUCLEOTIDE SEQUENCE [LARGE SCALE GENOMIC DNA]</scope>
    <source>
        <strain evidence="3">DSM 44208</strain>
    </source>
</reference>
<name>A0A1I5L7V5_9ACTN</name>
<dbReference type="EMBL" id="FOWQ01000002">
    <property type="protein sequence ID" value="SFO93419.1"/>
    <property type="molecule type" value="Genomic_DNA"/>
</dbReference>
<proteinExistence type="predicted"/>
<dbReference type="PANTHER" id="PTHR43441">
    <property type="entry name" value="RIBOSOMAL-PROTEIN-SERINE ACETYLTRANSFERASE"/>
    <property type="match status" value="1"/>
</dbReference>
<organism evidence="2 3">
    <name type="scientific">Geodermatophilus dictyosporus</name>
    <dbReference type="NCBI Taxonomy" id="1523247"/>
    <lineage>
        <taxon>Bacteria</taxon>
        <taxon>Bacillati</taxon>
        <taxon>Actinomycetota</taxon>
        <taxon>Actinomycetes</taxon>
        <taxon>Geodermatophilales</taxon>
        <taxon>Geodermatophilaceae</taxon>
        <taxon>Geodermatophilus</taxon>
    </lineage>
</organism>
<dbReference type="PANTHER" id="PTHR43441:SF10">
    <property type="entry name" value="ACETYLTRANSFERASE"/>
    <property type="match status" value="1"/>
</dbReference>
<dbReference type="STRING" id="1523247.SAMN05660464_1604"/>
<dbReference type="InterPro" id="IPR051908">
    <property type="entry name" value="Ribosomal_N-acetyltransferase"/>
</dbReference>
<dbReference type="InterPro" id="IPR016181">
    <property type="entry name" value="Acyl_CoA_acyltransferase"/>
</dbReference>
<dbReference type="Proteomes" id="UP000198857">
    <property type="component" value="Unassembled WGS sequence"/>
</dbReference>
<evidence type="ECO:0000313" key="3">
    <source>
        <dbReference type="Proteomes" id="UP000198857"/>
    </source>
</evidence>
<dbReference type="AlphaFoldDB" id="A0A1I5L7V5"/>
<accession>A0A1I5L7V5</accession>
<dbReference type="Gene3D" id="3.40.630.30">
    <property type="match status" value="1"/>
</dbReference>
<protein>
    <submittedName>
        <fullName evidence="2">Protein N-acetyltransferase, RimJ/RimL family</fullName>
    </submittedName>
</protein>
<keyword evidence="3" id="KW-1185">Reference proteome</keyword>
<dbReference type="GO" id="GO:0005737">
    <property type="term" value="C:cytoplasm"/>
    <property type="evidence" value="ECO:0007669"/>
    <property type="project" value="TreeGrafter"/>
</dbReference>
<evidence type="ECO:0000259" key="1">
    <source>
        <dbReference type="PROSITE" id="PS51186"/>
    </source>
</evidence>
<dbReference type="GO" id="GO:1990189">
    <property type="term" value="F:protein N-terminal-serine acetyltransferase activity"/>
    <property type="evidence" value="ECO:0007669"/>
    <property type="project" value="TreeGrafter"/>
</dbReference>
<sequence>MRDDSQVETATLSLTGVDLTTEVVRTARLVLRPFRPDDVPAVHRASQDPETQRWVSAIPVPYTLEDARSFVEGVGTAHRAEGLGLPVVVEADGELVGTAALQLRPGRLGPEIGYTIAPWARGRGYAAEAADGLAGWAFGRGAPRVHLVIDVDNAVSQAVARRAGFTREGVVRGCLARRDGSRADAVLFGRLPGD</sequence>
<dbReference type="InterPro" id="IPR000182">
    <property type="entry name" value="GNAT_dom"/>
</dbReference>
<dbReference type="PROSITE" id="PS51186">
    <property type="entry name" value="GNAT"/>
    <property type="match status" value="1"/>
</dbReference>
<feature type="domain" description="N-acetyltransferase" evidence="1">
    <location>
        <begin position="29"/>
        <end position="193"/>
    </location>
</feature>
<gene>
    <name evidence="2" type="ORF">SAMN05660464_1604</name>
</gene>
<dbReference type="Pfam" id="PF13302">
    <property type="entry name" value="Acetyltransf_3"/>
    <property type="match status" value="1"/>
</dbReference>